<keyword evidence="3" id="KW-0808">Transferase</keyword>
<evidence type="ECO:0000313" key="12">
    <source>
        <dbReference type="Proteomes" id="UP000518300"/>
    </source>
</evidence>
<dbReference type="InterPro" id="IPR018201">
    <property type="entry name" value="Ketoacyl_synth_AS"/>
</dbReference>
<dbReference type="InterPro" id="IPR057326">
    <property type="entry name" value="KR_dom"/>
</dbReference>
<organism evidence="11 12">
    <name type="scientific">Pyxidicoccus fallax</name>
    <dbReference type="NCBI Taxonomy" id="394095"/>
    <lineage>
        <taxon>Bacteria</taxon>
        <taxon>Pseudomonadati</taxon>
        <taxon>Myxococcota</taxon>
        <taxon>Myxococcia</taxon>
        <taxon>Myxococcales</taxon>
        <taxon>Cystobacterineae</taxon>
        <taxon>Myxococcaceae</taxon>
        <taxon>Pyxidicoccus</taxon>
    </lineage>
</organism>
<dbReference type="GO" id="GO:0031177">
    <property type="term" value="F:phosphopantetheine binding"/>
    <property type="evidence" value="ECO:0007669"/>
    <property type="project" value="InterPro"/>
</dbReference>
<dbReference type="GO" id="GO:0004315">
    <property type="term" value="F:3-oxoacyl-[acyl-carrier-protein] synthase activity"/>
    <property type="evidence" value="ECO:0007669"/>
    <property type="project" value="InterPro"/>
</dbReference>
<gene>
    <name evidence="11" type="ORF">HG543_24810</name>
</gene>
<dbReference type="SMART" id="SM00829">
    <property type="entry name" value="PKS_ER"/>
    <property type="match status" value="1"/>
</dbReference>
<dbReference type="InterPro" id="IPR020843">
    <property type="entry name" value="ER"/>
</dbReference>
<dbReference type="Gene3D" id="3.40.50.720">
    <property type="entry name" value="NAD(P)-binding Rossmann-like Domain"/>
    <property type="match status" value="3"/>
</dbReference>
<evidence type="ECO:0000256" key="1">
    <source>
        <dbReference type="ARBA" id="ARBA00022450"/>
    </source>
</evidence>
<dbReference type="Gene3D" id="3.30.70.3290">
    <property type="match status" value="2"/>
</dbReference>
<dbReference type="InterPro" id="IPR042104">
    <property type="entry name" value="PKS_dehydratase_sf"/>
</dbReference>
<dbReference type="Pfam" id="PF08659">
    <property type="entry name" value="KR"/>
    <property type="match status" value="1"/>
</dbReference>
<dbReference type="CDD" id="cd05195">
    <property type="entry name" value="enoyl_red"/>
    <property type="match status" value="1"/>
</dbReference>
<dbReference type="Gene3D" id="3.40.47.10">
    <property type="match status" value="1"/>
</dbReference>
<feature type="domain" description="PKS/mFAS DH" evidence="10">
    <location>
        <begin position="1409"/>
        <end position="1694"/>
    </location>
</feature>
<dbReference type="InterPro" id="IPR011032">
    <property type="entry name" value="GroES-like_sf"/>
</dbReference>
<dbReference type="GO" id="GO:0004312">
    <property type="term" value="F:fatty acid synthase activity"/>
    <property type="evidence" value="ECO:0007669"/>
    <property type="project" value="TreeGrafter"/>
</dbReference>
<dbReference type="SMART" id="SM00822">
    <property type="entry name" value="PKS_KR"/>
    <property type="match status" value="1"/>
</dbReference>
<name>A0A848LJW3_9BACT</name>
<dbReference type="InterPro" id="IPR049551">
    <property type="entry name" value="PKS_DH_C"/>
</dbReference>
<dbReference type="PROSITE" id="PS00012">
    <property type="entry name" value="PHOSPHOPANTETHEINE"/>
    <property type="match status" value="1"/>
</dbReference>
<dbReference type="SUPFAM" id="SSF55048">
    <property type="entry name" value="Probable ACP-binding domain of malonyl-CoA ACP transacylase"/>
    <property type="match status" value="2"/>
</dbReference>
<evidence type="ECO:0000256" key="7">
    <source>
        <dbReference type="SAM" id="MobiDB-lite"/>
    </source>
</evidence>
<proteinExistence type="predicted"/>
<dbReference type="InterPro" id="IPR020806">
    <property type="entry name" value="PKS_PP-bd"/>
</dbReference>
<feature type="region of interest" description="C-terminal hotdog fold" evidence="6">
    <location>
        <begin position="1549"/>
        <end position="1694"/>
    </location>
</feature>
<keyword evidence="12" id="KW-1185">Reference proteome</keyword>
<dbReference type="Pfam" id="PF02801">
    <property type="entry name" value="Ketoacyl-synt_C"/>
    <property type="match status" value="1"/>
</dbReference>
<dbReference type="PANTHER" id="PTHR43775:SF37">
    <property type="entry name" value="SI:DKEY-61P9.11"/>
    <property type="match status" value="1"/>
</dbReference>
<evidence type="ECO:0000313" key="11">
    <source>
        <dbReference type="EMBL" id="NMO18055.1"/>
    </source>
</evidence>
<dbReference type="RefSeq" id="WP_169347330.1">
    <property type="nucleotide sequence ID" value="NZ_JABBJJ010000120.1"/>
</dbReference>
<dbReference type="PANTHER" id="PTHR43775">
    <property type="entry name" value="FATTY ACID SYNTHASE"/>
    <property type="match status" value="1"/>
</dbReference>
<evidence type="ECO:0000256" key="3">
    <source>
        <dbReference type="ARBA" id="ARBA00022679"/>
    </source>
</evidence>
<evidence type="ECO:0000256" key="6">
    <source>
        <dbReference type="PROSITE-ProRule" id="PRU01363"/>
    </source>
</evidence>
<dbReference type="GO" id="GO:0071770">
    <property type="term" value="P:DIM/DIP cell wall layer assembly"/>
    <property type="evidence" value="ECO:0007669"/>
    <property type="project" value="TreeGrafter"/>
</dbReference>
<dbReference type="PROSITE" id="PS50075">
    <property type="entry name" value="CARRIER"/>
    <property type="match status" value="2"/>
</dbReference>
<feature type="domain" description="Carrier" evidence="8">
    <location>
        <begin position="10"/>
        <end position="87"/>
    </location>
</feature>
<dbReference type="Gene3D" id="3.10.129.110">
    <property type="entry name" value="Polyketide synthase dehydratase"/>
    <property type="match status" value="1"/>
</dbReference>
<dbReference type="InterPro" id="IPR014043">
    <property type="entry name" value="Acyl_transferase_dom"/>
</dbReference>
<dbReference type="EMBL" id="JABBJJ010000120">
    <property type="protein sequence ID" value="NMO18055.1"/>
    <property type="molecule type" value="Genomic_DNA"/>
</dbReference>
<dbReference type="Pfam" id="PF00109">
    <property type="entry name" value="ketoacyl-synt"/>
    <property type="match status" value="1"/>
</dbReference>
<dbReference type="InterPro" id="IPR049900">
    <property type="entry name" value="PKS_mFAS_DH"/>
</dbReference>
<dbReference type="SUPFAM" id="SSF51735">
    <property type="entry name" value="NAD(P)-binding Rossmann-fold domains"/>
    <property type="match status" value="3"/>
</dbReference>
<dbReference type="InterPro" id="IPR016035">
    <property type="entry name" value="Acyl_Trfase/lysoPLipase"/>
</dbReference>
<dbReference type="FunFam" id="3.40.366.10:FF:000002">
    <property type="entry name" value="Probable polyketide synthase 2"/>
    <property type="match status" value="1"/>
</dbReference>
<dbReference type="SMART" id="SM00825">
    <property type="entry name" value="PKS_KS"/>
    <property type="match status" value="1"/>
</dbReference>
<keyword evidence="2" id="KW-0597">Phosphoprotein</keyword>
<dbReference type="InterPro" id="IPR013154">
    <property type="entry name" value="ADH-like_N"/>
</dbReference>
<dbReference type="InterPro" id="IPR014030">
    <property type="entry name" value="Ketoacyl_synth_N"/>
</dbReference>
<comment type="function">
    <text evidence="5">Involved in production of the polyketide antibiotic thailandamide.</text>
</comment>
<dbReference type="InterPro" id="IPR001227">
    <property type="entry name" value="Ac_transferase_dom_sf"/>
</dbReference>
<evidence type="ECO:0000259" key="9">
    <source>
        <dbReference type="PROSITE" id="PS52004"/>
    </source>
</evidence>
<dbReference type="Pfam" id="PF22621">
    <property type="entry name" value="CurL-like_PKS_C"/>
    <property type="match status" value="1"/>
</dbReference>
<dbReference type="PROSITE" id="PS52019">
    <property type="entry name" value="PKS_MFAS_DH"/>
    <property type="match status" value="1"/>
</dbReference>
<dbReference type="Gene3D" id="1.10.1200.10">
    <property type="entry name" value="ACP-like"/>
    <property type="match status" value="2"/>
</dbReference>
<dbReference type="GO" id="GO:0006633">
    <property type="term" value="P:fatty acid biosynthetic process"/>
    <property type="evidence" value="ECO:0007669"/>
    <property type="project" value="InterPro"/>
</dbReference>
<dbReference type="Pfam" id="PF00698">
    <property type="entry name" value="Acyl_transf_1"/>
    <property type="match status" value="2"/>
</dbReference>
<dbReference type="SUPFAM" id="SSF52151">
    <property type="entry name" value="FabD/lysophospholipase-like"/>
    <property type="match status" value="2"/>
</dbReference>
<comment type="caution">
    <text evidence="11">The sequence shown here is derived from an EMBL/GenBank/DDBJ whole genome shotgun (WGS) entry which is preliminary data.</text>
</comment>
<dbReference type="InterPro" id="IPR050091">
    <property type="entry name" value="PKS_NRPS_Biosynth_Enz"/>
</dbReference>
<feature type="active site" description="Proton acceptor; for dehydratase activity" evidence="6">
    <location>
        <position position="1442"/>
    </location>
</feature>
<dbReference type="InterPro" id="IPR016036">
    <property type="entry name" value="Malonyl_transacylase_ACP-bd"/>
</dbReference>
<dbReference type="Pfam" id="PF14765">
    <property type="entry name" value="PS-DH"/>
    <property type="match status" value="1"/>
</dbReference>
<keyword evidence="1" id="KW-0596">Phosphopantetheine</keyword>
<feature type="region of interest" description="N-terminal hotdog fold" evidence="6">
    <location>
        <begin position="1409"/>
        <end position="1534"/>
    </location>
</feature>
<feature type="region of interest" description="Disordered" evidence="7">
    <location>
        <begin position="2603"/>
        <end position="2622"/>
    </location>
</feature>
<dbReference type="CDD" id="cd08955">
    <property type="entry name" value="KR_2_FAS_SDR_x"/>
    <property type="match status" value="1"/>
</dbReference>
<evidence type="ECO:0000259" key="8">
    <source>
        <dbReference type="PROSITE" id="PS50075"/>
    </source>
</evidence>
<protein>
    <submittedName>
        <fullName evidence="11">SDR family NAD(P)-dependent oxidoreductase</fullName>
    </submittedName>
</protein>
<dbReference type="SMART" id="SM00823">
    <property type="entry name" value="PKS_PP"/>
    <property type="match status" value="2"/>
</dbReference>
<dbReference type="SUPFAM" id="SSF47336">
    <property type="entry name" value="ACP-like"/>
    <property type="match status" value="2"/>
</dbReference>
<keyword evidence="4" id="KW-0511">Multifunctional enzyme</keyword>
<dbReference type="InterPro" id="IPR006162">
    <property type="entry name" value="Ppantetheine_attach_site"/>
</dbReference>
<dbReference type="Gene3D" id="3.40.366.10">
    <property type="entry name" value="Malonyl-Coenzyme A Acyl Carrier Protein, domain 2"/>
    <property type="match status" value="2"/>
</dbReference>
<dbReference type="GO" id="GO:0005886">
    <property type="term" value="C:plasma membrane"/>
    <property type="evidence" value="ECO:0007669"/>
    <property type="project" value="TreeGrafter"/>
</dbReference>
<dbReference type="Pfam" id="PF00550">
    <property type="entry name" value="PP-binding"/>
    <property type="match status" value="2"/>
</dbReference>
<dbReference type="Gene3D" id="3.90.180.10">
    <property type="entry name" value="Medium-chain alcohol dehydrogenases, catalytic domain"/>
    <property type="match status" value="1"/>
</dbReference>
<dbReference type="Pfam" id="PF21089">
    <property type="entry name" value="PKS_DH_N"/>
    <property type="match status" value="1"/>
</dbReference>
<dbReference type="FunFam" id="3.40.47.10:FF:000019">
    <property type="entry name" value="Polyketide synthase type I"/>
    <property type="match status" value="1"/>
</dbReference>
<evidence type="ECO:0000256" key="2">
    <source>
        <dbReference type="ARBA" id="ARBA00022553"/>
    </source>
</evidence>
<dbReference type="CDD" id="cd00833">
    <property type="entry name" value="PKS"/>
    <property type="match status" value="1"/>
</dbReference>
<dbReference type="InterPro" id="IPR013968">
    <property type="entry name" value="PKS_KR"/>
</dbReference>
<dbReference type="InterPro" id="IPR036736">
    <property type="entry name" value="ACP-like_sf"/>
</dbReference>
<dbReference type="Pfam" id="PF13602">
    <property type="entry name" value="ADH_zinc_N_2"/>
    <property type="match status" value="1"/>
</dbReference>
<dbReference type="SMART" id="SM00826">
    <property type="entry name" value="PKS_DH"/>
    <property type="match status" value="1"/>
</dbReference>
<dbReference type="Pfam" id="PF08240">
    <property type="entry name" value="ADH_N"/>
    <property type="match status" value="1"/>
</dbReference>
<evidence type="ECO:0000259" key="10">
    <source>
        <dbReference type="PROSITE" id="PS52019"/>
    </source>
</evidence>
<dbReference type="InterPro" id="IPR036291">
    <property type="entry name" value="NAD(P)-bd_dom_sf"/>
</dbReference>
<dbReference type="InterPro" id="IPR049552">
    <property type="entry name" value="PKS_DH_N"/>
</dbReference>
<dbReference type="SMART" id="SM00827">
    <property type="entry name" value="PKS_AT"/>
    <property type="match status" value="2"/>
</dbReference>
<dbReference type="Pfam" id="PF16197">
    <property type="entry name" value="KAsynt_C_assoc"/>
    <property type="match status" value="1"/>
</dbReference>
<dbReference type="GO" id="GO:0016491">
    <property type="term" value="F:oxidoreductase activity"/>
    <property type="evidence" value="ECO:0007669"/>
    <property type="project" value="InterPro"/>
</dbReference>
<sequence>MTADSKLGQASSAAIAEWLVSRIAERRKVEHHSIDVRKRFSSNGVDSLGAMGLLAELSTELGRPFSSTLLWEYPTIEALARHLSGEGGVAPGEARQAPVASNEPIAIVGIACRFPGGASSPGAYWQLLRNGLDVITEVPKERWDLETFFSDDPAAPGKLSTRWGGFLNSVDGFDAPFFSIAPREAVQMDPQQRLMMELSWEALEDAGIGPSSLKDTATGVFFGAMWTDYGRLVTHDEKRIAQHTAVGQDLSIVAARVSYSLGLTGPSLAVNTACSSSLVAVHLARQSLLSGESRVALAGGVNLLLAPESTIAMTKFGAMAPDGRSKAFDARANGYVRGEGGGVVVLKRLSDALADGDTVYCVIRGSAVNNDGFSNGLTAPNPRAQEAVVRDACASAGVAPTDVQYVETHGTGTLLGDPIEAGALGAVLGVGRPEERPLRIGSVKTNIGHLEAAAGMAGLIKVALSMRHRTLPPSLHFEKPNPHIPFEALRLKVQSTLEPWEAEAGRLVAGVSSFGFGGTNSHVVLEATTLEEPRLFLLSSETEEGLKRRARRMVETLRSNDGRSLETVCAESVAAEFAPWRLSLVVRSLEELSRQLGDFAKGQASTDITVGHAQAARPRVAFMFGGHGSQWLGMGRTLLAEEPAARAVLEQCDEAFRKYVPWSLLERLKQSDAALFDQTDFVQPAIFAMQLAYSAVWRSRGVEPDAVIGQSMGEVAAACVAGALGLDDAARIICQRSKLIVDAARGGGMAVVGLSFEATTEALAPYDGRLVVAVSSGPETTVVAGEEAALQELLAALPARGVSCRQVRVDYASHSPQIDSLLPELRQLLAGVAPQHASTTFYSTVTAAPLGGEELNGAYWARNLREPVLFAQTVRRLASEGFEVFIEVDPHAVLTQVVEQTLAREGRQGRVVASARRDDGERKSLLAASGALVTAGVPLRLDAPAAEGITEPSARLVVLSAQSAAALDSQAAQLSAHLSANPELKLEDVAFSLATTRSALEHRLAISATSRAGLQAAMEAAGQGQTPPGAVRGRVAPTSLPKVVFVFPGQGSQWPGMGRKLLAEEPVFRAALEACDKAIQAEAGWSLLKELAADEGSSQLGRIDVVQPALFAMAVALAALWRSWGVEPDAVVGHSMGEVAAAYVAGALSLEDAVAIICRRSVLLRRISGQGEMALVELSLADAEAALVGYEDRLSVAVSNGPRSTVLSGEPAALGQVLSALEAKGVFCRRVKVDVASHSPQVEALREDLLAALASLKPQTATLAMRSTVTGATIAGPELLAGYWADNVRQPVRFAQAVQALLDEGHGLFVEMSPHPLLVPAVEEIRQSVERPGVAVGSLRRGQDELPELMESLGKLWVQGHPITWERLFAAGGRRVGLPTYPWQRQRYWIDAAANTPAARQGRGHAGGHPLLGVAQTVSTQAGLRLWETSLEQDRLPWLGDHRVQGAVVLAGAAYLEMALSCGSDALGTGPLQVSDVAFLQALAFADEGATPVQVVATEEQPGRLRFQVASQAGSRAAWTVHARGTVRKVEQGDAAEALDVDALRARLGASVSPETLYPALRTAGLEYGPAFQGMAEVWHRDGEALGRVRLPEAAGDASPYRMHPALLDACFQMVVACFADDDGSTPWVPVEVERLKLLRQPSGELWCRARVSRRGPTAAHQRRADLLIVDGRGATVAEVSGLVVQRLSSTGRGRVQDDVLLETDWERSDVPAPRLTAGRWLLLGEGGALGDALRTGLREAGHSVELAASDLGVEGVRGLLTTAFGGQAPTGVVHLGGLDTRNEMVEAALVRGYDSVLGTVQAITGMGFRDTPRLWIVTRGAQAVGQGKMALAQAPLIGLGRVIALEHAELRCARVDLDPAAPADEALALRAELLADDSEEEIALRGGARRVARLAHPVLESSRQEKVEPAGGRSFRLEIEQPGALERLVPRAMERRAPRAGEVELAVTVAGLGFLDVMKALGTAPRQGDGPVSLGGECAGQVVAVGEGVEGFQVGQEVVAVAPFSIGTHVTVDARRVVPRPGSLSAEQALPMAFLTAWYGLVQVGRLRKGERVLIHAAADDLGQAAVQVGRHVGAEVFVTAGTEAQRAWLREQGLMHVMDSHAPGLAAEVLAATGGDGVDIVLNSPSGEATDASLSALAPEGRFIEVGRRGNEVAGAHFQKSLTYSAIDLAGLAELRPARFGALLREVMDLMARGVFAPPSVERFSISRATSAFQKLEQARHLGKVVLTLDDANVDIHVPADRQALVRADGTYLVTGGLGGLGLSVAGWLAEKGAGHLVLVGRSGAASAEQQAAVAALRAKGPRVTVAKVDVADRAQLARLLDEVSSPEQPLRGVIHAAGLLVDGLLAQQSVERFREVMAPKVLGALHLHELTREAPLSFFVMYSSVAGLLGSPGQGNYAAANTFLDALAHHRRAEGLPALSIDWGAFSEVGLAAAQDNRGARLEARGMRNLTPDEGLAALARLLESNRAQSGVAPLNLRQWVAFNVAAATSPRLSRLLAAQRTQDTGAAGDSELLTRLASAEPAARAAILQDVIRKEVSQVLHIAEDRLDVEAPLTTLGMDSLMGLELRNRLEAALRITLPVAQLWKYPTVIALSRHLAADKRETPAPVTPPRPEVVDTNPSDAEIEAMAADLSEQLIDEAFEQLT</sequence>
<dbReference type="InterPro" id="IPR016039">
    <property type="entry name" value="Thiolase-like"/>
</dbReference>
<dbReference type="GO" id="GO:0005737">
    <property type="term" value="C:cytoplasm"/>
    <property type="evidence" value="ECO:0007669"/>
    <property type="project" value="TreeGrafter"/>
</dbReference>
<dbReference type="SUPFAM" id="SSF50129">
    <property type="entry name" value="GroES-like"/>
    <property type="match status" value="1"/>
</dbReference>
<feature type="domain" description="Ketosynthase family 3 (KS3)" evidence="9">
    <location>
        <begin position="102"/>
        <end position="527"/>
    </location>
</feature>
<evidence type="ECO:0000256" key="4">
    <source>
        <dbReference type="ARBA" id="ARBA00023268"/>
    </source>
</evidence>
<dbReference type="InterPro" id="IPR009081">
    <property type="entry name" value="PP-bd_ACP"/>
</dbReference>
<dbReference type="PROSITE" id="PS52004">
    <property type="entry name" value="KS3_2"/>
    <property type="match status" value="1"/>
</dbReference>
<dbReference type="Proteomes" id="UP000518300">
    <property type="component" value="Unassembled WGS sequence"/>
</dbReference>
<dbReference type="InterPro" id="IPR020807">
    <property type="entry name" value="PKS_DH"/>
</dbReference>
<dbReference type="InterPro" id="IPR014031">
    <property type="entry name" value="Ketoacyl_synth_C"/>
</dbReference>
<dbReference type="SMART" id="SM01294">
    <property type="entry name" value="PKS_PP_betabranch"/>
    <property type="match status" value="1"/>
</dbReference>
<feature type="domain" description="Carrier" evidence="8">
    <location>
        <begin position="2527"/>
        <end position="2604"/>
    </location>
</feature>
<reference evidence="11 12" key="1">
    <citation type="submission" date="2020-04" db="EMBL/GenBank/DDBJ databases">
        <title>Draft genome of Pyxidicoccus fallax type strain.</title>
        <authorList>
            <person name="Whitworth D.E."/>
        </authorList>
    </citation>
    <scope>NUCLEOTIDE SEQUENCE [LARGE SCALE GENOMIC DNA]</scope>
    <source>
        <strain evidence="11 12">DSM 14698</strain>
    </source>
</reference>
<accession>A0A848LJW3</accession>
<dbReference type="InterPro" id="IPR020841">
    <property type="entry name" value="PKS_Beta-ketoAc_synthase_dom"/>
</dbReference>
<dbReference type="InterPro" id="IPR032821">
    <property type="entry name" value="PKS_assoc"/>
</dbReference>
<feature type="active site" description="Proton donor; for dehydratase activity" evidence="6">
    <location>
        <position position="1609"/>
    </location>
</feature>
<dbReference type="PROSITE" id="PS00606">
    <property type="entry name" value="KS3_1"/>
    <property type="match status" value="1"/>
</dbReference>
<evidence type="ECO:0000256" key="5">
    <source>
        <dbReference type="ARBA" id="ARBA00054155"/>
    </source>
</evidence>
<dbReference type="SUPFAM" id="SSF53901">
    <property type="entry name" value="Thiolase-like"/>
    <property type="match status" value="1"/>
</dbReference>